<sequence length="83" mass="9340">MSSKEEEWDGVKERDSRDIQNLFGAGHTSCSHARRAPYSTSLGSPRLGFYRGPEWVYGSQTPPRSLPQYCHIPRSSPPPSQPH</sequence>
<name>A0A4Y7T9Q8_COPMI</name>
<dbReference type="Proteomes" id="UP000298030">
    <property type="component" value="Unassembled WGS sequence"/>
</dbReference>
<protein>
    <submittedName>
        <fullName evidence="2">Uncharacterized protein</fullName>
    </submittedName>
</protein>
<dbReference type="AlphaFoldDB" id="A0A4Y7T9Q8"/>
<proteinExistence type="predicted"/>
<dbReference type="EMBL" id="QPFP01000023">
    <property type="protein sequence ID" value="TEB30322.1"/>
    <property type="molecule type" value="Genomic_DNA"/>
</dbReference>
<evidence type="ECO:0000256" key="1">
    <source>
        <dbReference type="SAM" id="MobiDB-lite"/>
    </source>
</evidence>
<gene>
    <name evidence="2" type="ORF">FA13DRAFT_1733624</name>
</gene>
<evidence type="ECO:0000313" key="2">
    <source>
        <dbReference type="EMBL" id="TEB30322.1"/>
    </source>
</evidence>
<evidence type="ECO:0000313" key="3">
    <source>
        <dbReference type="Proteomes" id="UP000298030"/>
    </source>
</evidence>
<organism evidence="2 3">
    <name type="scientific">Coprinellus micaceus</name>
    <name type="common">Glistening ink-cap mushroom</name>
    <name type="synonym">Coprinus micaceus</name>
    <dbReference type="NCBI Taxonomy" id="71717"/>
    <lineage>
        <taxon>Eukaryota</taxon>
        <taxon>Fungi</taxon>
        <taxon>Dikarya</taxon>
        <taxon>Basidiomycota</taxon>
        <taxon>Agaricomycotina</taxon>
        <taxon>Agaricomycetes</taxon>
        <taxon>Agaricomycetidae</taxon>
        <taxon>Agaricales</taxon>
        <taxon>Agaricineae</taxon>
        <taxon>Psathyrellaceae</taxon>
        <taxon>Coprinellus</taxon>
    </lineage>
</organism>
<comment type="caution">
    <text evidence="2">The sequence shown here is derived from an EMBL/GenBank/DDBJ whole genome shotgun (WGS) entry which is preliminary data.</text>
</comment>
<feature type="compositionally biased region" description="Basic and acidic residues" evidence="1">
    <location>
        <begin position="9"/>
        <end position="18"/>
    </location>
</feature>
<accession>A0A4Y7T9Q8</accession>
<feature type="region of interest" description="Disordered" evidence="1">
    <location>
        <begin position="62"/>
        <end position="83"/>
    </location>
</feature>
<feature type="region of interest" description="Disordered" evidence="1">
    <location>
        <begin position="1"/>
        <end position="46"/>
    </location>
</feature>
<reference evidence="2 3" key="1">
    <citation type="journal article" date="2019" name="Nat. Ecol. Evol.">
        <title>Megaphylogeny resolves global patterns of mushroom evolution.</title>
        <authorList>
            <person name="Varga T."/>
            <person name="Krizsan K."/>
            <person name="Foldi C."/>
            <person name="Dima B."/>
            <person name="Sanchez-Garcia M."/>
            <person name="Sanchez-Ramirez S."/>
            <person name="Szollosi G.J."/>
            <person name="Szarkandi J.G."/>
            <person name="Papp V."/>
            <person name="Albert L."/>
            <person name="Andreopoulos W."/>
            <person name="Angelini C."/>
            <person name="Antonin V."/>
            <person name="Barry K.W."/>
            <person name="Bougher N.L."/>
            <person name="Buchanan P."/>
            <person name="Buyck B."/>
            <person name="Bense V."/>
            <person name="Catcheside P."/>
            <person name="Chovatia M."/>
            <person name="Cooper J."/>
            <person name="Damon W."/>
            <person name="Desjardin D."/>
            <person name="Finy P."/>
            <person name="Geml J."/>
            <person name="Haridas S."/>
            <person name="Hughes K."/>
            <person name="Justo A."/>
            <person name="Karasinski D."/>
            <person name="Kautmanova I."/>
            <person name="Kiss B."/>
            <person name="Kocsube S."/>
            <person name="Kotiranta H."/>
            <person name="LaButti K.M."/>
            <person name="Lechner B.E."/>
            <person name="Liimatainen K."/>
            <person name="Lipzen A."/>
            <person name="Lukacs Z."/>
            <person name="Mihaltcheva S."/>
            <person name="Morgado L.N."/>
            <person name="Niskanen T."/>
            <person name="Noordeloos M.E."/>
            <person name="Ohm R.A."/>
            <person name="Ortiz-Santana B."/>
            <person name="Ovrebo C."/>
            <person name="Racz N."/>
            <person name="Riley R."/>
            <person name="Savchenko A."/>
            <person name="Shiryaev A."/>
            <person name="Soop K."/>
            <person name="Spirin V."/>
            <person name="Szebenyi C."/>
            <person name="Tomsovsky M."/>
            <person name="Tulloss R.E."/>
            <person name="Uehling J."/>
            <person name="Grigoriev I.V."/>
            <person name="Vagvolgyi C."/>
            <person name="Papp T."/>
            <person name="Martin F.M."/>
            <person name="Miettinen O."/>
            <person name="Hibbett D.S."/>
            <person name="Nagy L.G."/>
        </authorList>
    </citation>
    <scope>NUCLEOTIDE SEQUENCE [LARGE SCALE GENOMIC DNA]</scope>
    <source>
        <strain evidence="2 3">FP101781</strain>
    </source>
</reference>
<keyword evidence="3" id="KW-1185">Reference proteome</keyword>